<feature type="disulfide bond" evidence="1">
    <location>
        <begin position="66"/>
        <end position="77"/>
    </location>
</feature>
<dbReference type="Proteomes" id="UP000243459">
    <property type="component" value="Chromosome 1"/>
</dbReference>
<proteinExistence type="predicted"/>
<dbReference type="AlphaFoldDB" id="A0A5P1FU78"/>
<dbReference type="InterPro" id="IPR039314">
    <property type="entry name" value="CP12-like"/>
</dbReference>
<dbReference type="Pfam" id="PF02672">
    <property type="entry name" value="CP12"/>
    <property type="match status" value="1"/>
</dbReference>
<dbReference type="InterPro" id="IPR003823">
    <property type="entry name" value="CP12_dom"/>
</dbReference>
<feature type="compositionally biased region" description="Low complexity" evidence="2">
    <location>
        <begin position="1"/>
        <end position="19"/>
    </location>
</feature>
<organism evidence="4 5">
    <name type="scientific">Asparagus officinalis</name>
    <name type="common">Garden asparagus</name>
    <dbReference type="NCBI Taxonomy" id="4686"/>
    <lineage>
        <taxon>Eukaryota</taxon>
        <taxon>Viridiplantae</taxon>
        <taxon>Streptophyta</taxon>
        <taxon>Embryophyta</taxon>
        <taxon>Tracheophyta</taxon>
        <taxon>Spermatophyta</taxon>
        <taxon>Magnoliopsida</taxon>
        <taxon>Liliopsida</taxon>
        <taxon>Asparagales</taxon>
        <taxon>Asparagaceae</taxon>
        <taxon>Asparagoideae</taxon>
        <taxon>Asparagus</taxon>
    </lineage>
</organism>
<feature type="disulfide bond" evidence="1">
    <location>
        <begin position="110"/>
        <end position="119"/>
    </location>
</feature>
<evidence type="ECO:0000259" key="3">
    <source>
        <dbReference type="SMART" id="SM01093"/>
    </source>
</evidence>
<dbReference type="PANTHER" id="PTHR33921:SF16">
    <property type="entry name" value="CALVIN CYCLE PROTEIN CP12-3, CHLOROPLASTIC"/>
    <property type="match status" value="1"/>
</dbReference>
<dbReference type="PANTHER" id="PTHR33921">
    <property type="entry name" value="CALVIN CYCLE PROTEIN CP12-2, CHLOROPLASTIC"/>
    <property type="match status" value="1"/>
</dbReference>
<protein>
    <recommendedName>
        <fullName evidence="3">CP12 domain-containing protein</fullName>
    </recommendedName>
</protein>
<reference evidence="5" key="1">
    <citation type="journal article" date="2017" name="Nat. Commun.">
        <title>The asparagus genome sheds light on the origin and evolution of a young Y chromosome.</title>
        <authorList>
            <person name="Harkess A."/>
            <person name="Zhou J."/>
            <person name="Xu C."/>
            <person name="Bowers J.E."/>
            <person name="Van der Hulst R."/>
            <person name="Ayyampalayam S."/>
            <person name="Mercati F."/>
            <person name="Riccardi P."/>
            <person name="McKain M.R."/>
            <person name="Kakrana A."/>
            <person name="Tang H."/>
            <person name="Ray J."/>
            <person name="Groenendijk J."/>
            <person name="Arikit S."/>
            <person name="Mathioni S.M."/>
            <person name="Nakano M."/>
            <person name="Shan H."/>
            <person name="Telgmann-Rauber A."/>
            <person name="Kanno A."/>
            <person name="Yue Z."/>
            <person name="Chen H."/>
            <person name="Li W."/>
            <person name="Chen Y."/>
            <person name="Xu X."/>
            <person name="Zhang Y."/>
            <person name="Luo S."/>
            <person name="Chen H."/>
            <person name="Gao J."/>
            <person name="Mao Z."/>
            <person name="Pires J.C."/>
            <person name="Luo M."/>
            <person name="Kudrna D."/>
            <person name="Wing R.A."/>
            <person name="Meyers B.C."/>
            <person name="Yi K."/>
            <person name="Kong H."/>
            <person name="Lavrijsen P."/>
            <person name="Sunseri F."/>
            <person name="Falavigna A."/>
            <person name="Ye Y."/>
            <person name="Leebens-Mack J.H."/>
            <person name="Chen G."/>
        </authorList>
    </citation>
    <scope>NUCLEOTIDE SEQUENCE [LARGE SCALE GENOMIC DNA]</scope>
    <source>
        <strain evidence="5">cv. DH0086</strain>
    </source>
</reference>
<gene>
    <name evidence="4" type="ORF">A4U43_C01F33770</name>
</gene>
<dbReference type="EMBL" id="CM007381">
    <property type="protein sequence ID" value="ONK81876.1"/>
    <property type="molecule type" value="Genomic_DNA"/>
</dbReference>
<evidence type="ECO:0000256" key="2">
    <source>
        <dbReference type="SAM" id="MobiDB-lite"/>
    </source>
</evidence>
<name>A0A5P1FU78_ASPOF</name>
<feature type="region of interest" description="Disordered" evidence="2">
    <location>
        <begin position="1"/>
        <end position="31"/>
    </location>
</feature>
<dbReference type="SMART" id="SM01093">
    <property type="entry name" value="CP12"/>
    <property type="match status" value="1"/>
</dbReference>
<feature type="compositionally biased region" description="Acidic residues" evidence="2">
    <location>
        <begin position="103"/>
        <end position="116"/>
    </location>
</feature>
<accession>A0A5P1FU78</accession>
<feature type="domain" description="CP12" evidence="3">
    <location>
        <begin position="51"/>
        <end position="124"/>
    </location>
</feature>
<dbReference type="Gramene" id="ONK81876">
    <property type="protein sequence ID" value="ONK81876"/>
    <property type="gene ID" value="A4U43_C01F33770"/>
</dbReference>
<evidence type="ECO:0000313" key="5">
    <source>
        <dbReference type="Proteomes" id="UP000243459"/>
    </source>
</evidence>
<sequence>MSSLSLSSISSAFLPQSPSKPTIKNPTRIKLPPLSVTGKRYKGTAMREEMLTEMIVKKVAEAMEVCGGDEAKGSDGCRVAWDEVEEVSQAKAHLRRRIAESEADPLESFCEDNPETDECRVYED</sequence>
<evidence type="ECO:0000256" key="1">
    <source>
        <dbReference type="PIRSR" id="PIRSR639314-50"/>
    </source>
</evidence>
<keyword evidence="1" id="KW-1015">Disulfide bond</keyword>
<dbReference type="OMA" id="VVASVKW"/>
<keyword evidence="5" id="KW-1185">Reference proteome</keyword>
<dbReference type="GO" id="GO:0080153">
    <property type="term" value="P:negative regulation of reductive pentose-phosphate cycle"/>
    <property type="evidence" value="ECO:0007669"/>
    <property type="project" value="TreeGrafter"/>
</dbReference>
<feature type="region of interest" description="Disordered" evidence="2">
    <location>
        <begin position="103"/>
        <end position="124"/>
    </location>
</feature>
<evidence type="ECO:0000313" key="4">
    <source>
        <dbReference type="EMBL" id="ONK81876.1"/>
    </source>
</evidence>
<dbReference type="GO" id="GO:0009507">
    <property type="term" value="C:chloroplast"/>
    <property type="evidence" value="ECO:0007669"/>
    <property type="project" value="TreeGrafter"/>
</dbReference>
<dbReference type="OrthoDB" id="4362at2759"/>